<evidence type="ECO:0000256" key="2">
    <source>
        <dbReference type="ARBA" id="ARBA00023125"/>
    </source>
</evidence>
<dbReference type="InterPro" id="IPR015927">
    <property type="entry name" value="Peptidase_S24_S26A/B/C"/>
</dbReference>
<keyword evidence="3" id="KW-0804">Transcription</keyword>
<evidence type="ECO:0000313" key="6">
    <source>
        <dbReference type="Proteomes" id="UP000596932"/>
    </source>
</evidence>
<dbReference type="SUPFAM" id="SSF51306">
    <property type="entry name" value="LexA/Signal peptidase"/>
    <property type="match status" value="1"/>
</dbReference>
<evidence type="ECO:0000256" key="1">
    <source>
        <dbReference type="ARBA" id="ARBA00023015"/>
    </source>
</evidence>
<dbReference type="GO" id="GO:0003677">
    <property type="term" value="F:DNA binding"/>
    <property type="evidence" value="ECO:0007669"/>
    <property type="project" value="UniProtKB-KW"/>
</dbReference>
<dbReference type="PANTHER" id="PTHR40661:SF3">
    <property type="entry name" value="FELS-1 PROPHAGE TRANSCRIPTIONAL REGULATOR"/>
    <property type="match status" value="1"/>
</dbReference>
<dbReference type="SUPFAM" id="SSF47413">
    <property type="entry name" value="lambda repressor-like DNA-binding domains"/>
    <property type="match status" value="1"/>
</dbReference>
<comment type="caution">
    <text evidence="5">The sequence shown here is derived from an EMBL/GenBank/DDBJ whole genome shotgun (WGS) entry which is preliminary data.</text>
</comment>
<dbReference type="EMBL" id="JACFYX010000008">
    <property type="protein sequence ID" value="MBG0835491.1"/>
    <property type="molecule type" value="Genomic_DNA"/>
</dbReference>
<dbReference type="InterPro" id="IPR010982">
    <property type="entry name" value="Lambda_DNA-bd_dom_sf"/>
</dbReference>
<dbReference type="Pfam" id="PF00717">
    <property type="entry name" value="Peptidase_S24"/>
    <property type="match status" value="1"/>
</dbReference>
<dbReference type="InterPro" id="IPR001387">
    <property type="entry name" value="Cro/C1-type_HTH"/>
</dbReference>
<dbReference type="InterPro" id="IPR039418">
    <property type="entry name" value="LexA-like"/>
</dbReference>
<evidence type="ECO:0000313" key="5">
    <source>
        <dbReference type="EMBL" id="MBG0835491.1"/>
    </source>
</evidence>
<dbReference type="CDD" id="cd06529">
    <property type="entry name" value="S24_LexA-like"/>
    <property type="match status" value="1"/>
</dbReference>
<feature type="domain" description="HTH cro/C1-type" evidence="4">
    <location>
        <begin position="27"/>
        <end position="76"/>
    </location>
</feature>
<proteinExistence type="predicted"/>
<dbReference type="RefSeq" id="WP_196474963.1">
    <property type="nucleotide sequence ID" value="NZ_JACFYX020000007.1"/>
</dbReference>
<evidence type="ECO:0000259" key="4">
    <source>
        <dbReference type="PROSITE" id="PS50943"/>
    </source>
</evidence>
<dbReference type="PANTHER" id="PTHR40661">
    <property type="match status" value="1"/>
</dbReference>
<protein>
    <submittedName>
        <fullName evidence="5">Helix-turn-helix domain-containing protein</fullName>
    </submittedName>
</protein>
<reference evidence="5" key="1">
    <citation type="submission" date="2020-07" db="EMBL/GenBank/DDBJ databases">
        <title>Pseudomonas chaetoceroseae sp. nov., a new member of the Pseudomonas oleovorans group isolated from a culture of Chaetoceros calcitrans.</title>
        <authorList>
            <person name="Girard L."/>
            <person name="Lood C."/>
            <person name="De Mot R."/>
            <person name="Baudart J."/>
        </authorList>
    </citation>
    <scope>NUCLEOTIDE SEQUENCE</scope>
    <source>
        <strain evidence="5">536</strain>
    </source>
</reference>
<dbReference type="SMART" id="SM00530">
    <property type="entry name" value="HTH_XRE"/>
    <property type="match status" value="1"/>
</dbReference>
<gene>
    <name evidence="5" type="ORF">H3221_10245</name>
</gene>
<dbReference type="Proteomes" id="UP000596932">
    <property type="component" value="Unassembled WGS sequence"/>
</dbReference>
<dbReference type="InterPro" id="IPR036286">
    <property type="entry name" value="LexA/Signal_pep-like_sf"/>
</dbReference>
<evidence type="ECO:0000256" key="3">
    <source>
        <dbReference type="ARBA" id="ARBA00023163"/>
    </source>
</evidence>
<dbReference type="PROSITE" id="PS50943">
    <property type="entry name" value="HTH_CROC1"/>
    <property type="match status" value="1"/>
</dbReference>
<organism evidence="5 6">
    <name type="scientific">Pseudomonas chaetocerotis</name>
    <dbReference type="NCBI Taxonomy" id="2758695"/>
    <lineage>
        <taxon>Bacteria</taxon>
        <taxon>Pseudomonadati</taxon>
        <taxon>Pseudomonadota</taxon>
        <taxon>Gammaproteobacteria</taxon>
        <taxon>Pseudomonadales</taxon>
        <taxon>Pseudomonadaceae</taxon>
        <taxon>Pseudomonas</taxon>
    </lineage>
</organism>
<accession>A0A931CWZ9</accession>
<dbReference type="CDD" id="cd00093">
    <property type="entry name" value="HTH_XRE"/>
    <property type="match status" value="1"/>
</dbReference>
<keyword evidence="1" id="KW-0805">Transcription regulation</keyword>
<keyword evidence="2" id="KW-0238">DNA-binding</keyword>
<sequence>MTKKKELSPELRAECEAAKALFISKKNSLGLTQAKLAESAEISPAAVAMYLNGTNPLNAKFAAVLARLIEEPVERFSPRLAKEISQMAGPIAVESKSESTGLAVSEQGGTYGAAAKVMEMLSKHGKNLTEQAQQRLLDAVSETLTEVKSGNVIPGNFSRAARMQDGDILIPQYDVRASMGHGQVPADYVEFVRNVVVNGLQLEKLGLEYTSPANLSIITGWGQSMAGTIDDKDPVIVDRGITEFNGDGVYVLTWDGMLYIKRLQKADADHFDMISDNEKHKDRVVGVDDVTIHARVLYVWKGQKL</sequence>
<name>A0A931CWZ9_9PSED</name>
<dbReference type="AlphaFoldDB" id="A0A931CWZ9"/>
<dbReference type="Gene3D" id="1.10.260.40">
    <property type="entry name" value="lambda repressor-like DNA-binding domains"/>
    <property type="match status" value="1"/>
</dbReference>
<keyword evidence="6" id="KW-1185">Reference proteome</keyword>
<dbReference type="Pfam" id="PF01381">
    <property type="entry name" value="HTH_3"/>
    <property type="match status" value="1"/>
</dbReference>
<dbReference type="Gene3D" id="2.10.109.10">
    <property type="entry name" value="Umud Fragment, subunit A"/>
    <property type="match status" value="1"/>
</dbReference>